<comment type="similarity">
    <text evidence="1">Belongs to the DP1 family.</text>
</comment>
<dbReference type="PANTHER" id="PTHR12300:SF34">
    <property type="entry name" value="RECEPTOR EXPRESSION-ENHANCING PROTEIN"/>
    <property type="match status" value="1"/>
</dbReference>
<dbReference type="PANTHER" id="PTHR12300">
    <property type="entry name" value="HVA22-LIKE PROTEINS"/>
    <property type="match status" value="1"/>
</dbReference>
<gene>
    <name evidence="2" type="ORF">TCNE_LOCUS10838</name>
</gene>
<dbReference type="AlphaFoldDB" id="A0A183UQR8"/>
<protein>
    <recommendedName>
        <fullName evidence="1">Receptor expression-enhancing protein</fullName>
    </recommendedName>
</protein>
<dbReference type="Proteomes" id="UP000050794">
    <property type="component" value="Unassembled WGS sequence"/>
</dbReference>
<evidence type="ECO:0000313" key="2">
    <source>
        <dbReference type="EMBL" id="VDM42159.1"/>
    </source>
</evidence>
<proteinExistence type="inferred from homology"/>
<keyword evidence="1" id="KW-0812">Transmembrane</keyword>
<dbReference type="Pfam" id="PF03134">
    <property type="entry name" value="TB2_DP1_HVA22"/>
    <property type="match status" value="1"/>
</dbReference>
<name>A0A183UQR8_TOXCA</name>
<dbReference type="GO" id="GO:0016020">
    <property type="term" value="C:membrane"/>
    <property type="evidence" value="ECO:0007669"/>
    <property type="project" value="UniProtKB-SubCell"/>
</dbReference>
<feature type="transmembrane region" description="Helical" evidence="1">
    <location>
        <begin position="149"/>
        <end position="165"/>
    </location>
</feature>
<keyword evidence="1" id="KW-1133">Transmembrane helix</keyword>
<evidence type="ECO:0000256" key="1">
    <source>
        <dbReference type="RuleBase" id="RU362006"/>
    </source>
</evidence>
<dbReference type="WBParaSite" id="TCNE_0001083801-mRNA-1">
    <property type="protein sequence ID" value="TCNE_0001083801-mRNA-1"/>
    <property type="gene ID" value="TCNE_0001083801"/>
</dbReference>
<accession>A0A183UQR8</accession>
<reference evidence="4" key="1">
    <citation type="submission" date="2016-06" db="UniProtKB">
        <authorList>
            <consortium name="WormBaseParasite"/>
        </authorList>
    </citation>
    <scope>IDENTIFICATION</scope>
</reference>
<evidence type="ECO:0000313" key="3">
    <source>
        <dbReference type="Proteomes" id="UP000050794"/>
    </source>
</evidence>
<keyword evidence="1" id="KW-0472">Membrane</keyword>
<evidence type="ECO:0000313" key="4">
    <source>
        <dbReference type="WBParaSite" id="TCNE_0001083801-mRNA-1"/>
    </source>
</evidence>
<organism evidence="3 4">
    <name type="scientific">Toxocara canis</name>
    <name type="common">Canine roundworm</name>
    <dbReference type="NCBI Taxonomy" id="6265"/>
    <lineage>
        <taxon>Eukaryota</taxon>
        <taxon>Metazoa</taxon>
        <taxon>Ecdysozoa</taxon>
        <taxon>Nematoda</taxon>
        <taxon>Chromadorea</taxon>
        <taxon>Rhabditida</taxon>
        <taxon>Spirurina</taxon>
        <taxon>Ascaridomorpha</taxon>
        <taxon>Ascaridoidea</taxon>
        <taxon>Toxocaridae</taxon>
        <taxon>Toxocara</taxon>
    </lineage>
</organism>
<feature type="transmembrane region" description="Helical" evidence="1">
    <location>
        <begin position="76"/>
        <end position="103"/>
    </location>
</feature>
<keyword evidence="3" id="KW-1185">Reference proteome</keyword>
<feature type="transmembrane region" description="Helical" evidence="1">
    <location>
        <begin position="124"/>
        <end position="143"/>
    </location>
</feature>
<sequence>MSATSVGAPGIRAEISNESVPLVKDVKRSFLNVSKVAKVRFLESLLEVRGDKKRVSVHLEANSVFSREQVPFHVTLTVLVVLITCMIFGSLARLICNLVGFAYPAYASAKALRNARKNGDTRWLMYWTVFAVFSFIDNFAEIITKHFPIYWLLKAFFFFCLYFPDGRGSWMLYKRYVNPAIAMIDDCIDAYQNRRNTTAEQKRQISSNE</sequence>
<comment type="subcellular location">
    <subcellularLocation>
        <location evidence="1">Membrane</location>
        <topology evidence="1">Multi-pass membrane protein</topology>
    </subcellularLocation>
</comment>
<reference evidence="2 3" key="2">
    <citation type="submission" date="2018-11" db="EMBL/GenBank/DDBJ databases">
        <authorList>
            <consortium name="Pathogen Informatics"/>
        </authorList>
    </citation>
    <scope>NUCLEOTIDE SEQUENCE [LARGE SCALE GENOMIC DNA]</scope>
</reference>
<dbReference type="EMBL" id="UYWY01020636">
    <property type="protein sequence ID" value="VDM42159.1"/>
    <property type="molecule type" value="Genomic_DNA"/>
</dbReference>
<dbReference type="InterPro" id="IPR004345">
    <property type="entry name" value="TB2_DP1_HVA22"/>
</dbReference>